<proteinExistence type="predicted"/>
<organism evidence="1 2">
    <name type="scientific">Anas platyrhynchos</name>
    <name type="common">Mallard</name>
    <name type="synonym">Anas boschas</name>
    <dbReference type="NCBI Taxonomy" id="8839"/>
    <lineage>
        <taxon>Eukaryota</taxon>
        <taxon>Metazoa</taxon>
        <taxon>Chordata</taxon>
        <taxon>Craniata</taxon>
        <taxon>Vertebrata</taxon>
        <taxon>Euteleostomi</taxon>
        <taxon>Archelosauria</taxon>
        <taxon>Archosauria</taxon>
        <taxon>Dinosauria</taxon>
        <taxon>Saurischia</taxon>
        <taxon>Theropoda</taxon>
        <taxon>Coelurosauria</taxon>
        <taxon>Aves</taxon>
        <taxon>Neognathae</taxon>
        <taxon>Galloanserae</taxon>
        <taxon>Anseriformes</taxon>
        <taxon>Anatidae</taxon>
        <taxon>Anatinae</taxon>
        <taxon>Anas</taxon>
    </lineage>
</organism>
<accession>R0LFG3</accession>
<protein>
    <submittedName>
        <fullName evidence="1">Uncharacterized protein</fullName>
    </submittedName>
</protein>
<keyword evidence="2" id="KW-1185">Reference proteome</keyword>
<dbReference type="Proteomes" id="UP000296049">
    <property type="component" value="Unassembled WGS sequence"/>
</dbReference>
<evidence type="ECO:0000313" key="1">
    <source>
        <dbReference type="EMBL" id="EOA99007.1"/>
    </source>
</evidence>
<gene>
    <name evidence="1" type="ORF">Anapl_09501</name>
</gene>
<name>R0LFG3_ANAPL</name>
<dbReference type="EMBL" id="KB743396">
    <property type="protein sequence ID" value="EOA99007.1"/>
    <property type="molecule type" value="Genomic_DNA"/>
</dbReference>
<reference evidence="2" key="1">
    <citation type="journal article" date="2013" name="Nat. Genet.">
        <title>The duck genome and transcriptome provide insight into an avian influenza virus reservoir species.</title>
        <authorList>
            <person name="Huang Y."/>
            <person name="Li Y."/>
            <person name="Burt D.W."/>
            <person name="Chen H."/>
            <person name="Zhang Y."/>
            <person name="Qian W."/>
            <person name="Kim H."/>
            <person name="Gan S."/>
            <person name="Zhao Y."/>
            <person name="Li J."/>
            <person name="Yi K."/>
            <person name="Feng H."/>
            <person name="Zhu P."/>
            <person name="Li B."/>
            <person name="Liu Q."/>
            <person name="Fairley S."/>
            <person name="Magor K.E."/>
            <person name="Du Z."/>
            <person name="Hu X."/>
            <person name="Goodman L."/>
            <person name="Tafer H."/>
            <person name="Vignal A."/>
            <person name="Lee T."/>
            <person name="Kim K.W."/>
            <person name="Sheng Z."/>
            <person name="An Y."/>
            <person name="Searle S."/>
            <person name="Herrero J."/>
            <person name="Groenen M.A."/>
            <person name="Crooijmans R.P."/>
            <person name="Faraut T."/>
            <person name="Cai Q."/>
            <person name="Webster R.G."/>
            <person name="Aldridge J.R."/>
            <person name="Warren W.C."/>
            <person name="Bartschat S."/>
            <person name="Kehr S."/>
            <person name="Marz M."/>
            <person name="Stadler P.F."/>
            <person name="Smith J."/>
            <person name="Kraus R.H."/>
            <person name="Zhao Y."/>
            <person name="Ren L."/>
            <person name="Fei J."/>
            <person name="Morisson M."/>
            <person name="Kaiser P."/>
            <person name="Griffin D.K."/>
            <person name="Rao M."/>
            <person name="Pitel F."/>
            <person name="Wang J."/>
            <person name="Li N."/>
        </authorList>
    </citation>
    <scope>NUCLEOTIDE SEQUENCE [LARGE SCALE GENOMIC DNA]</scope>
</reference>
<dbReference type="AlphaFoldDB" id="R0LFG3"/>
<evidence type="ECO:0000313" key="2">
    <source>
        <dbReference type="Proteomes" id="UP000296049"/>
    </source>
</evidence>
<sequence>MQPPAQSSSDRDAWEKQQEIVFNNRGATLKNAHRELESKGNYVARTITSQPTEKIVNLNLQRPWVLPDPYRRPVAVRKQASDEILQFTSEPEPADFLQLPAAEQFFPLKDKAARNVRVIRPFHYS</sequence>